<evidence type="ECO:0000313" key="2">
    <source>
        <dbReference type="EMBL" id="NKE69963.1"/>
    </source>
</evidence>
<dbReference type="Proteomes" id="UP000534783">
    <property type="component" value="Unassembled WGS sequence"/>
</dbReference>
<comment type="caution">
    <text evidence="2">The sequence shown here is derived from an EMBL/GenBank/DDBJ whole genome shotgun (WGS) entry which is preliminary data.</text>
</comment>
<dbReference type="InterPro" id="IPR008030">
    <property type="entry name" value="NmrA-like"/>
</dbReference>
<dbReference type="AlphaFoldDB" id="A0A7X6DN41"/>
<protein>
    <submittedName>
        <fullName evidence="2">NAD(P)H-binding protein</fullName>
    </submittedName>
</protein>
<dbReference type="PANTHER" id="PTHR43162">
    <property type="match status" value="1"/>
</dbReference>
<keyword evidence="3" id="KW-1185">Reference proteome</keyword>
<name>A0A7X6DN41_9BACT</name>
<dbReference type="InterPro" id="IPR051604">
    <property type="entry name" value="Ergot_Alk_Oxidoreductase"/>
</dbReference>
<dbReference type="PANTHER" id="PTHR43162:SF1">
    <property type="entry name" value="PRESTALK A DIFFERENTIATION PROTEIN A"/>
    <property type="match status" value="1"/>
</dbReference>
<gene>
    <name evidence="2" type="ORF">MNODULE_04300</name>
</gene>
<feature type="domain" description="NmrA-like" evidence="1">
    <location>
        <begin position="3"/>
        <end position="272"/>
    </location>
</feature>
<dbReference type="SUPFAM" id="SSF51735">
    <property type="entry name" value="NAD(P)-binding Rossmann-fold domains"/>
    <property type="match status" value="1"/>
</dbReference>
<dbReference type="Pfam" id="PF05368">
    <property type="entry name" value="NmrA"/>
    <property type="match status" value="1"/>
</dbReference>
<sequence length="293" mass="31529">MYVITGATGHTGRVIVEKLLAEGKPVRAVARSAEHLKPLAAKGAEPFVGSLEETAMARAFSGAEAVYTLVPTPLTAPNVRASQNRIGEALATAIAKARVPFVVNLSSVGAQLSEKVGPVTGLHDVEQRLNRLEGVNVLHLRPAFFMENLMMNIPMIKNMGINGTPMKGDVATPMIATKDIAAEAAERLLRLDFKGKSVKELLGPRELTMTEATAILGRAIGKPSLPYVQFPYGEAEKAMIGMGLSPDVARGYIEMYRAFNDGIMKPTEQRSAKNTTPTSFEAFAEEFAAVYKQ</sequence>
<reference evidence="2 3" key="1">
    <citation type="journal article" date="2020" name="Nature">
        <title>Bacterial chemolithoautotrophy via manganese oxidation.</title>
        <authorList>
            <person name="Yu H."/>
            <person name="Leadbetter J.R."/>
        </authorList>
    </citation>
    <scope>NUCLEOTIDE SEQUENCE [LARGE SCALE GENOMIC DNA]</scope>
    <source>
        <strain evidence="2 3">Mn-1</strain>
    </source>
</reference>
<proteinExistence type="predicted"/>
<dbReference type="Gene3D" id="3.90.25.10">
    <property type="entry name" value="UDP-galactose 4-epimerase, domain 1"/>
    <property type="match status" value="1"/>
</dbReference>
<accession>A0A7X6DN41</accession>
<organism evidence="2 3">
    <name type="scientific">Candidatus Manganitrophus noduliformans</name>
    <dbReference type="NCBI Taxonomy" id="2606439"/>
    <lineage>
        <taxon>Bacteria</taxon>
        <taxon>Pseudomonadati</taxon>
        <taxon>Nitrospirota</taxon>
        <taxon>Nitrospiria</taxon>
        <taxon>Candidatus Troglogloeales</taxon>
        <taxon>Candidatus Manganitrophaceae</taxon>
        <taxon>Candidatus Manganitrophus</taxon>
    </lineage>
</organism>
<evidence type="ECO:0000313" key="3">
    <source>
        <dbReference type="Proteomes" id="UP000534783"/>
    </source>
</evidence>
<dbReference type="EMBL" id="VTOW01000001">
    <property type="protein sequence ID" value="NKE69963.1"/>
    <property type="molecule type" value="Genomic_DNA"/>
</dbReference>
<dbReference type="Gene3D" id="3.40.50.720">
    <property type="entry name" value="NAD(P)-binding Rossmann-like Domain"/>
    <property type="match status" value="1"/>
</dbReference>
<dbReference type="InterPro" id="IPR036291">
    <property type="entry name" value="NAD(P)-bd_dom_sf"/>
</dbReference>
<evidence type="ECO:0000259" key="1">
    <source>
        <dbReference type="Pfam" id="PF05368"/>
    </source>
</evidence>
<dbReference type="RefSeq" id="WP_168058240.1">
    <property type="nucleotide sequence ID" value="NZ_VTOW01000001.1"/>
</dbReference>